<dbReference type="SUPFAM" id="SSF53254">
    <property type="entry name" value="Phosphoglycerate mutase-like"/>
    <property type="match status" value="1"/>
</dbReference>
<keyword evidence="1" id="KW-0732">Signal</keyword>
<dbReference type="InterPro" id="IPR050275">
    <property type="entry name" value="PGM_Phosphatase"/>
</dbReference>
<evidence type="ECO:0000256" key="1">
    <source>
        <dbReference type="SAM" id="SignalP"/>
    </source>
</evidence>
<protein>
    <recommendedName>
        <fullName evidence="4">Phosphoglycerate mutase-like protein</fullName>
    </recommendedName>
</protein>
<dbReference type="InterPro" id="IPR013078">
    <property type="entry name" value="His_Pase_superF_clade-1"/>
</dbReference>
<dbReference type="GO" id="GO:0005737">
    <property type="term" value="C:cytoplasm"/>
    <property type="evidence" value="ECO:0007669"/>
    <property type="project" value="TreeGrafter"/>
</dbReference>
<gene>
    <name evidence="2" type="ORF">JX265_001286</name>
</gene>
<dbReference type="AlphaFoldDB" id="A0A9P9WXU1"/>
<keyword evidence="3" id="KW-1185">Reference proteome</keyword>
<dbReference type="Proteomes" id="UP000829685">
    <property type="component" value="Unassembled WGS sequence"/>
</dbReference>
<dbReference type="GO" id="GO:0016791">
    <property type="term" value="F:phosphatase activity"/>
    <property type="evidence" value="ECO:0007669"/>
    <property type="project" value="TreeGrafter"/>
</dbReference>
<reference evidence="2" key="1">
    <citation type="submission" date="2021-03" db="EMBL/GenBank/DDBJ databases">
        <title>Revisited historic fungal species revealed as producer of novel bioactive compounds through whole genome sequencing and comparative genomics.</title>
        <authorList>
            <person name="Vignolle G.A."/>
            <person name="Hochenegger N."/>
            <person name="Mach R.L."/>
            <person name="Mach-Aigner A.R."/>
            <person name="Javad Rahimi M."/>
            <person name="Salim K.A."/>
            <person name="Chan C.M."/>
            <person name="Lim L.B.L."/>
            <person name="Cai F."/>
            <person name="Druzhinina I.S."/>
            <person name="U'Ren J.M."/>
            <person name="Derntl C."/>
        </authorList>
    </citation>
    <scope>NUCLEOTIDE SEQUENCE</scope>
    <source>
        <strain evidence="2">TUCIM 5799</strain>
    </source>
</reference>
<proteinExistence type="predicted"/>
<feature type="signal peptide" evidence="1">
    <location>
        <begin position="1"/>
        <end position="18"/>
    </location>
</feature>
<name>A0A9P9WXU1_9PEZI</name>
<evidence type="ECO:0008006" key="4">
    <source>
        <dbReference type="Google" id="ProtNLM"/>
    </source>
</evidence>
<dbReference type="InterPro" id="IPR029033">
    <property type="entry name" value="His_PPase_superfam"/>
</dbReference>
<accession>A0A9P9WXU1</accession>
<organism evidence="2 3">
    <name type="scientific">Neoarthrinium moseri</name>
    <dbReference type="NCBI Taxonomy" id="1658444"/>
    <lineage>
        <taxon>Eukaryota</taxon>
        <taxon>Fungi</taxon>
        <taxon>Dikarya</taxon>
        <taxon>Ascomycota</taxon>
        <taxon>Pezizomycotina</taxon>
        <taxon>Sordariomycetes</taxon>
        <taxon>Xylariomycetidae</taxon>
        <taxon>Amphisphaeriales</taxon>
        <taxon>Apiosporaceae</taxon>
        <taxon>Neoarthrinium</taxon>
    </lineage>
</organism>
<dbReference type="SMART" id="SM00855">
    <property type="entry name" value="PGAM"/>
    <property type="match status" value="1"/>
</dbReference>
<dbReference type="Gene3D" id="3.40.50.1240">
    <property type="entry name" value="Phosphoglycerate mutase-like"/>
    <property type="match status" value="1"/>
</dbReference>
<dbReference type="EMBL" id="JAFIMR010000002">
    <property type="protein sequence ID" value="KAI1881046.1"/>
    <property type="molecule type" value="Genomic_DNA"/>
</dbReference>
<evidence type="ECO:0000313" key="2">
    <source>
        <dbReference type="EMBL" id="KAI1881046.1"/>
    </source>
</evidence>
<evidence type="ECO:0000313" key="3">
    <source>
        <dbReference type="Proteomes" id="UP000829685"/>
    </source>
</evidence>
<comment type="caution">
    <text evidence="2">The sequence shown here is derived from an EMBL/GenBank/DDBJ whole genome shotgun (WGS) entry which is preliminary data.</text>
</comment>
<dbReference type="PANTHER" id="PTHR48100">
    <property type="entry name" value="BROAD-SPECIFICITY PHOSPHATASE YOR283W-RELATED"/>
    <property type="match status" value="1"/>
</dbReference>
<dbReference type="Pfam" id="PF00300">
    <property type="entry name" value="His_Phos_1"/>
    <property type="match status" value="1"/>
</dbReference>
<dbReference type="CDD" id="cd07040">
    <property type="entry name" value="HP"/>
    <property type="match status" value="1"/>
</dbReference>
<dbReference type="PANTHER" id="PTHR48100:SF32">
    <property type="entry name" value="ANCHORED PROTEIN, PUTATIVE (AFU_ORTHOLOGUE AFUA_1G10590)-RELATED"/>
    <property type="match status" value="1"/>
</dbReference>
<sequence length="380" mass="42005">MLFRCAAVLLALTPTSLAWEWGKSGKWTGTQRMSCHGGSSYINYTTVTGFFQQDDAATDPSGFDYTKSNYGLINQTYPTDAKFDVDGTKTQWQRFEYYVNTLNVEADSKTQYKVLFFARHGEGYHNAAETFYGTPAWNCYWSEQDGNGTVTWADAYLTEAGIAQTTKANNFWKGQLKDQKMPAPQSYYTSPMNRCTITANLTFNGLDLPAKYPFVPTVKELFREGISIHTCDRRSSKSHIQSLFPWYQFEAGFTEHDELWNGTYAETSAAQAVRSKRVLDDVFSGDEHTWISVTSHSGEIRSLLSVLGHRAFSLSTGQAIPVLVRAQNLRKVDAPTATVSSWALDPTCTAPPVTSIAGTGCVCSTASSTLASATSTITSM</sequence>
<feature type="chain" id="PRO_5040314659" description="Phosphoglycerate mutase-like protein" evidence="1">
    <location>
        <begin position="19"/>
        <end position="380"/>
    </location>
</feature>